<proteinExistence type="predicted"/>
<dbReference type="Gene3D" id="3.50.90.10">
    <property type="entry name" value="YerB-like"/>
    <property type="match status" value="1"/>
</dbReference>
<dbReference type="EMBL" id="MFJZ01000005">
    <property type="protein sequence ID" value="OGG30747.1"/>
    <property type="molecule type" value="Genomic_DNA"/>
</dbReference>
<protein>
    <recommendedName>
        <fullName evidence="6">DUF3048 domain-containing protein</fullName>
    </recommendedName>
</protein>
<dbReference type="AlphaFoldDB" id="A0A1F6B2H6"/>
<evidence type="ECO:0000313" key="5">
    <source>
        <dbReference type="Proteomes" id="UP000176409"/>
    </source>
</evidence>
<dbReference type="Pfam" id="PF17479">
    <property type="entry name" value="DUF3048_C"/>
    <property type="match status" value="1"/>
</dbReference>
<dbReference type="InterPro" id="IPR035328">
    <property type="entry name" value="DUF3048_C"/>
</dbReference>
<name>A0A1F6B2H6_9BACT</name>
<evidence type="ECO:0008006" key="6">
    <source>
        <dbReference type="Google" id="ProtNLM"/>
    </source>
</evidence>
<dbReference type="Pfam" id="PF11258">
    <property type="entry name" value="DUF3048"/>
    <property type="match status" value="1"/>
</dbReference>
<feature type="domain" description="DUF3048" evidence="2">
    <location>
        <begin position="83"/>
        <end position="172"/>
    </location>
</feature>
<dbReference type="SUPFAM" id="SSF159774">
    <property type="entry name" value="YerB-like"/>
    <property type="match status" value="1"/>
</dbReference>
<evidence type="ECO:0000313" key="4">
    <source>
        <dbReference type="EMBL" id="OGG30747.1"/>
    </source>
</evidence>
<evidence type="ECO:0000259" key="2">
    <source>
        <dbReference type="Pfam" id="PF11258"/>
    </source>
</evidence>
<keyword evidence="1" id="KW-1133">Transmembrane helix</keyword>
<keyword evidence="1" id="KW-0812">Transmembrane</keyword>
<feature type="transmembrane region" description="Helical" evidence="1">
    <location>
        <begin position="7"/>
        <end position="32"/>
    </location>
</feature>
<comment type="caution">
    <text evidence="4">The sequence shown here is derived from an EMBL/GenBank/DDBJ whole genome shotgun (WGS) entry which is preliminary data.</text>
</comment>
<reference evidence="4 5" key="1">
    <citation type="journal article" date="2016" name="Nat. Commun.">
        <title>Thousands of microbial genomes shed light on interconnected biogeochemical processes in an aquifer system.</title>
        <authorList>
            <person name="Anantharaman K."/>
            <person name="Brown C.T."/>
            <person name="Hug L.A."/>
            <person name="Sharon I."/>
            <person name="Castelle C.J."/>
            <person name="Probst A.J."/>
            <person name="Thomas B.C."/>
            <person name="Singh A."/>
            <person name="Wilkins M.J."/>
            <person name="Karaoz U."/>
            <person name="Brodie E.L."/>
            <person name="Williams K.H."/>
            <person name="Hubbard S.S."/>
            <person name="Banfield J.F."/>
        </authorList>
    </citation>
    <scope>NUCLEOTIDE SEQUENCE [LARGE SCALE GENOMIC DNA]</scope>
</reference>
<evidence type="ECO:0000259" key="3">
    <source>
        <dbReference type="Pfam" id="PF17479"/>
    </source>
</evidence>
<evidence type="ECO:0000256" key="1">
    <source>
        <dbReference type="SAM" id="Phobius"/>
    </source>
</evidence>
<accession>A0A1F6B2H6</accession>
<gene>
    <name evidence="4" type="ORF">A2973_03325</name>
</gene>
<dbReference type="Proteomes" id="UP000176409">
    <property type="component" value="Unassembled WGS sequence"/>
</dbReference>
<feature type="domain" description="DUF3048" evidence="3">
    <location>
        <begin position="282"/>
        <end position="389"/>
    </location>
</feature>
<organism evidence="4 5">
    <name type="scientific">Candidatus Gottesmanbacteria bacterium RIFCSPLOWO2_01_FULL_49_10</name>
    <dbReference type="NCBI Taxonomy" id="1798396"/>
    <lineage>
        <taxon>Bacteria</taxon>
        <taxon>Candidatus Gottesmaniibacteriota</taxon>
    </lineage>
</organism>
<dbReference type="STRING" id="1798396.A2973_03325"/>
<dbReference type="InterPro" id="IPR021416">
    <property type="entry name" value="DUF3048_N"/>
</dbReference>
<sequence>MNKQQFITASVIGLALYLISTGLSFAGFSYFVGASTGKPTSSSSGTDPNSLQGHFAIDPTLPKTEACPLNGVLRTKPEREIWEKRRPIAVMIENHAEARPQSGLSTADIVYESVAEGGISRFMGVFYCGLASPVTLAPVRSARTYYLPWVLEYDALYNHVGGAGRCQDDTVDDRAKALCQIEQWKIKDLDQFGLPFKTSDKKDIVCVRNYDRLDHPVATEHTMVCNTVGLYKVAQERGWTNVDTKGISWDKNFVPWKFKDDAKLDERPVSFSVSFVAWKGYEKEYGVTWNYDRTTNSYKRVNGGLPHTDLENKQQLTASTVVIQFAKEVGPVDGHAHLLYENIGSGDGILFLDGKAVKISWKKPDRMSRTKFLDTSGKELAFNRGQIWIEMLPIGTSVNYPK</sequence>
<keyword evidence="1" id="KW-0472">Membrane</keyword>
<dbReference type="InterPro" id="IPR023158">
    <property type="entry name" value="YerB-like_sf"/>
</dbReference>